<sequence length="165" mass="18253">MAIMDQGYCCGASFALRSEVRSPQPAELATFRRGIRRLMRSRTTTAHVVNFPCILLGPSTKGRPCVPSLAKSLTRDPPVRTLESGGPTCFLLGAYLVILCFFEITAGIRRGYFSLHVPQYHAYRNSAFKKPVVNNTSRLELRRNVPTPSKLNLAYTLSGSYPPSS</sequence>
<evidence type="ECO:0000313" key="2">
    <source>
        <dbReference type="Proteomes" id="UP000235392"/>
    </source>
</evidence>
<name>A0A2N5SUM6_9BASI</name>
<reference evidence="1 2" key="1">
    <citation type="submission" date="2017-11" db="EMBL/GenBank/DDBJ databases">
        <title>De novo assembly and phasing of dikaryotic genomes from two isolates of Puccinia coronata f. sp. avenae, the causal agent of oat crown rust.</title>
        <authorList>
            <person name="Miller M.E."/>
            <person name="Zhang Y."/>
            <person name="Omidvar V."/>
            <person name="Sperschneider J."/>
            <person name="Schwessinger B."/>
            <person name="Raley C."/>
            <person name="Palmer J.M."/>
            <person name="Garnica D."/>
            <person name="Upadhyaya N."/>
            <person name="Rathjen J."/>
            <person name="Taylor J.M."/>
            <person name="Park R.F."/>
            <person name="Dodds P.N."/>
            <person name="Hirsch C.D."/>
            <person name="Kianian S.F."/>
            <person name="Figueroa M."/>
        </authorList>
    </citation>
    <scope>NUCLEOTIDE SEQUENCE [LARGE SCALE GENOMIC DNA]</scope>
    <source>
        <strain evidence="1">12SD80</strain>
    </source>
</reference>
<protein>
    <submittedName>
        <fullName evidence="1">Uncharacterized protein</fullName>
    </submittedName>
</protein>
<dbReference type="EMBL" id="PGCI01000761">
    <property type="protein sequence ID" value="PLW16937.1"/>
    <property type="molecule type" value="Genomic_DNA"/>
</dbReference>
<dbReference type="Proteomes" id="UP000235392">
    <property type="component" value="Unassembled WGS sequence"/>
</dbReference>
<evidence type="ECO:0000313" key="1">
    <source>
        <dbReference type="EMBL" id="PLW16937.1"/>
    </source>
</evidence>
<proteinExistence type="predicted"/>
<dbReference type="AlphaFoldDB" id="A0A2N5SUM6"/>
<accession>A0A2N5SUM6</accession>
<comment type="caution">
    <text evidence="1">The sequence shown here is derived from an EMBL/GenBank/DDBJ whole genome shotgun (WGS) entry which is preliminary data.</text>
</comment>
<organism evidence="1 2">
    <name type="scientific">Puccinia coronata f. sp. avenae</name>
    <dbReference type="NCBI Taxonomy" id="200324"/>
    <lineage>
        <taxon>Eukaryota</taxon>
        <taxon>Fungi</taxon>
        <taxon>Dikarya</taxon>
        <taxon>Basidiomycota</taxon>
        <taxon>Pucciniomycotina</taxon>
        <taxon>Pucciniomycetes</taxon>
        <taxon>Pucciniales</taxon>
        <taxon>Pucciniaceae</taxon>
        <taxon>Puccinia</taxon>
    </lineage>
</organism>
<gene>
    <name evidence="1" type="ORF">PCASD_13326</name>
</gene>